<keyword evidence="1" id="KW-1133">Transmembrane helix</keyword>
<dbReference type="RefSeq" id="WP_023355322.1">
    <property type="nucleotide sequence ID" value="NZ_KI535369.1"/>
</dbReference>
<dbReference type="HOGENOM" id="CLU_2768241_0_0_9"/>
<feature type="transmembrane region" description="Helical" evidence="1">
    <location>
        <begin position="12"/>
        <end position="33"/>
    </location>
</feature>
<evidence type="ECO:0000313" key="3">
    <source>
        <dbReference type="Proteomes" id="UP000018227"/>
    </source>
</evidence>
<evidence type="ECO:0000313" key="2">
    <source>
        <dbReference type="EMBL" id="ESL02328.1"/>
    </source>
</evidence>
<protein>
    <submittedName>
        <fullName evidence="2">Uncharacterized protein</fullName>
    </submittedName>
</protein>
<evidence type="ECO:0000256" key="1">
    <source>
        <dbReference type="SAM" id="Phobius"/>
    </source>
</evidence>
<organism evidence="2 3">
    <name type="scientific">Catonella morbi ATCC 51271</name>
    <dbReference type="NCBI Taxonomy" id="592026"/>
    <lineage>
        <taxon>Bacteria</taxon>
        <taxon>Bacillati</taxon>
        <taxon>Bacillota</taxon>
        <taxon>Clostridia</taxon>
        <taxon>Lachnospirales</taxon>
        <taxon>Lachnospiraceae</taxon>
        <taxon>Catonella</taxon>
    </lineage>
</organism>
<dbReference type="Proteomes" id="UP000018227">
    <property type="component" value="Unassembled WGS sequence"/>
</dbReference>
<keyword evidence="3" id="KW-1185">Reference proteome</keyword>
<reference evidence="2 3" key="1">
    <citation type="submission" date="2013-06" db="EMBL/GenBank/DDBJ databases">
        <authorList>
            <person name="Weinstock G."/>
            <person name="Sodergren E."/>
            <person name="Clifton S."/>
            <person name="Fulton L."/>
            <person name="Fulton B."/>
            <person name="Courtney L."/>
            <person name="Fronick C."/>
            <person name="Harrison M."/>
            <person name="Strong C."/>
            <person name="Farmer C."/>
            <person name="Delahaunty K."/>
            <person name="Markovic C."/>
            <person name="Hall O."/>
            <person name="Minx P."/>
            <person name="Tomlinson C."/>
            <person name="Mitreva M."/>
            <person name="Nelson J."/>
            <person name="Hou S."/>
            <person name="Wollam A."/>
            <person name="Pepin K.H."/>
            <person name="Johnson M."/>
            <person name="Bhonagiri V."/>
            <person name="Nash W.E."/>
            <person name="Warren W."/>
            <person name="Chinwalla A."/>
            <person name="Mardis E.R."/>
            <person name="Wilson R.K."/>
        </authorList>
    </citation>
    <scope>NUCLEOTIDE SEQUENCE [LARGE SCALE GENOMIC DNA]</scope>
    <source>
        <strain evidence="2 3">ATCC 51271</strain>
    </source>
</reference>
<proteinExistence type="predicted"/>
<keyword evidence="1" id="KW-0472">Membrane</keyword>
<sequence>MNKNAFKVISTIMSACADVSYKVSVLIFLFMYVGRSGIKLFIRTAESYIYYRSGEFGCLIYVPGGRHRY</sequence>
<name>V2Y036_9FIRM</name>
<keyword evidence="1" id="KW-0812">Transmembrane</keyword>
<dbReference type="AlphaFoldDB" id="V2Y036"/>
<dbReference type="EMBL" id="ACIL03000016">
    <property type="protein sequence ID" value="ESL02328.1"/>
    <property type="molecule type" value="Genomic_DNA"/>
</dbReference>
<gene>
    <name evidence="2" type="ORF">GCWU0000282_002462</name>
</gene>
<comment type="caution">
    <text evidence="2">The sequence shown here is derived from an EMBL/GenBank/DDBJ whole genome shotgun (WGS) entry which is preliminary data.</text>
</comment>
<accession>V2Y036</accession>
<dbReference type="STRING" id="592026.GCWU0000282_002462"/>